<organism evidence="3 4">
    <name type="scientific">Colwellia asteriadis</name>
    <dbReference type="NCBI Taxonomy" id="517723"/>
    <lineage>
        <taxon>Bacteria</taxon>
        <taxon>Pseudomonadati</taxon>
        <taxon>Pseudomonadota</taxon>
        <taxon>Gammaproteobacteria</taxon>
        <taxon>Alteromonadales</taxon>
        <taxon>Colwelliaceae</taxon>
        <taxon>Colwellia</taxon>
    </lineage>
</organism>
<protein>
    <recommendedName>
        <fullName evidence="5">EAL domain-containing protein</fullName>
    </recommendedName>
</protein>
<evidence type="ECO:0000259" key="2">
    <source>
        <dbReference type="PROSITE" id="PS50887"/>
    </source>
</evidence>
<gene>
    <name evidence="3" type="ORF">GCM10009111_04340</name>
</gene>
<dbReference type="InterPro" id="IPR035919">
    <property type="entry name" value="EAL_sf"/>
</dbReference>
<dbReference type="PROSITE" id="PS50883">
    <property type="entry name" value="EAL"/>
    <property type="match status" value="1"/>
</dbReference>
<dbReference type="Gene3D" id="3.30.70.270">
    <property type="match status" value="1"/>
</dbReference>
<dbReference type="Gene3D" id="3.20.20.450">
    <property type="entry name" value="EAL domain"/>
    <property type="match status" value="1"/>
</dbReference>
<sequence length="441" mass="49934">MDTVTNLPTAQSALQVFEQAITQNKNKPLAAIVLKPINFEQANTLLGHHNSDLLLLQLAYCLQLSVANNEALLSFSSVGEPVRIARLQGLNFLVVINLAGNKYDDKSVINEICVQLTKSVPEAMSFKSFSLNFELAFGVALHQKNGNTAHEVVAHAGDALLDASSSQQNIRYFNNEKLRHTQHQLARMEQLRSDVLDEKLHWYIQPQVNIDDNSILGFQLRVHWYELQSTTPLELEDFTLLAKHSGEMYILAKQMLKYAFLTLAVLQKNNHKQPISISLPSNCLFQPDLVDYIELQIKHYNISGRYLIVELNENVLLEDIDRARSIINQLKSLDITIAITDFSGSYQALRYIRKMAIHQIKINCQQLTNDSENRVDKAITHALITLTRTMKLPLIGTDIDKRDAADAFSTMGGKYVQGNIISPGIALDEVELWLEKWYKNH</sequence>
<accession>A0ABN1L357</accession>
<evidence type="ECO:0000313" key="3">
    <source>
        <dbReference type="EMBL" id="GAA0811610.1"/>
    </source>
</evidence>
<dbReference type="Pfam" id="PF00563">
    <property type="entry name" value="EAL"/>
    <property type="match status" value="1"/>
</dbReference>
<feature type="domain" description="GGDEF" evidence="2">
    <location>
        <begin position="27"/>
        <end position="176"/>
    </location>
</feature>
<dbReference type="InterPro" id="IPR029787">
    <property type="entry name" value="Nucleotide_cyclase"/>
</dbReference>
<dbReference type="InterPro" id="IPR000160">
    <property type="entry name" value="GGDEF_dom"/>
</dbReference>
<dbReference type="CDD" id="cd01948">
    <property type="entry name" value="EAL"/>
    <property type="match status" value="1"/>
</dbReference>
<dbReference type="InterPro" id="IPR050706">
    <property type="entry name" value="Cyclic-di-GMP_PDE-like"/>
</dbReference>
<dbReference type="InterPro" id="IPR043128">
    <property type="entry name" value="Rev_trsase/Diguanyl_cyclase"/>
</dbReference>
<evidence type="ECO:0000313" key="4">
    <source>
        <dbReference type="Proteomes" id="UP001500021"/>
    </source>
</evidence>
<dbReference type="SMART" id="SM00052">
    <property type="entry name" value="EAL"/>
    <property type="match status" value="1"/>
</dbReference>
<proteinExistence type="predicted"/>
<reference evidence="3 4" key="1">
    <citation type="journal article" date="2019" name="Int. J. Syst. Evol. Microbiol.">
        <title>The Global Catalogue of Microorganisms (GCM) 10K type strain sequencing project: providing services to taxonomists for standard genome sequencing and annotation.</title>
        <authorList>
            <consortium name="The Broad Institute Genomics Platform"/>
            <consortium name="The Broad Institute Genome Sequencing Center for Infectious Disease"/>
            <person name="Wu L."/>
            <person name="Ma J."/>
        </authorList>
    </citation>
    <scope>NUCLEOTIDE SEQUENCE [LARGE SCALE GENOMIC DNA]</scope>
    <source>
        <strain evidence="3 4">JCM 15608</strain>
    </source>
</reference>
<dbReference type="Pfam" id="PF00990">
    <property type="entry name" value="GGDEF"/>
    <property type="match status" value="1"/>
</dbReference>
<dbReference type="SUPFAM" id="SSF55073">
    <property type="entry name" value="Nucleotide cyclase"/>
    <property type="match status" value="1"/>
</dbReference>
<evidence type="ECO:0008006" key="5">
    <source>
        <dbReference type="Google" id="ProtNLM"/>
    </source>
</evidence>
<dbReference type="PANTHER" id="PTHR33121">
    <property type="entry name" value="CYCLIC DI-GMP PHOSPHODIESTERASE PDEF"/>
    <property type="match status" value="1"/>
</dbReference>
<keyword evidence="4" id="KW-1185">Reference proteome</keyword>
<comment type="caution">
    <text evidence="3">The sequence shown here is derived from an EMBL/GenBank/DDBJ whole genome shotgun (WGS) entry which is preliminary data.</text>
</comment>
<dbReference type="SUPFAM" id="SSF141868">
    <property type="entry name" value="EAL domain-like"/>
    <property type="match status" value="1"/>
</dbReference>
<feature type="domain" description="EAL" evidence="1">
    <location>
        <begin position="184"/>
        <end position="438"/>
    </location>
</feature>
<evidence type="ECO:0000259" key="1">
    <source>
        <dbReference type="PROSITE" id="PS50883"/>
    </source>
</evidence>
<dbReference type="Proteomes" id="UP001500021">
    <property type="component" value="Unassembled WGS sequence"/>
</dbReference>
<dbReference type="EMBL" id="BAAAFA010000001">
    <property type="protein sequence ID" value="GAA0811610.1"/>
    <property type="molecule type" value="Genomic_DNA"/>
</dbReference>
<name>A0ABN1L357_9GAMM</name>
<dbReference type="PROSITE" id="PS50887">
    <property type="entry name" value="GGDEF"/>
    <property type="match status" value="1"/>
</dbReference>
<dbReference type="InterPro" id="IPR001633">
    <property type="entry name" value="EAL_dom"/>
</dbReference>
<dbReference type="PANTHER" id="PTHR33121:SF79">
    <property type="entry name" value="CYCLIC DI-GMP PHOSPHODIESTERASE PDED-RELATED"/>
    <property type="match status" value="1"/>
</dbReference>